<sequence>MQGTNPACLNLAQIKALFNKIKNNKVLMQICDLLGRMKEI</sequence>
<protein>
    <submittedName>
        <fullName evidence="1">Uncharacterized protein</fullName>
    </submittedName>
</protein>
<dbReference type="Proteomes" id="UP000043437">
    <property type="component" value="Unassembled WGS sequence"/>
</dbReference>
<dbReference type="EMBL" id="CDMG01000003">
    <property type="protein sequence ID" value="CRF52468.1"/>
    <property type="molecule type" value="Genomic_DNA"/>
</dbReference>
<proteinExistence type="predicted"/>
<organism evidence="1 2">
    <name type="scientific">Helicobacter ailurogastricus</name>
    <dbReference type="NCBI Taxonomy" id="1578720"/>
    <lineage>
        <taxon>Bacteria</taxon>
        <taxon>Pseudomonadati</taxon>
        <taxon>Campylobacterota</taxon>
        <taxon>Epsilonproteobacteria</taxon>
        <taxon>Campylobacterales</taxon>
        <taxon>Helicobacteraceae</taxon>
        <taxon>Helicobacter</taxon>
    </lineage>
</organism>
<evidence type="ECO:0000313" key="1">
    <source>
        <dbReference type="EMBL" id="CRF52468.1"/>
    </source>
</evidence>
<dbReference type="GeneID" id="82132578"/>
<gene>
    <name evidence="1" type="ORF">HAL07_05940</name>
</gene>
<accession>A0A0K2Y0L5</accession>
<name>A0A0K2Y0L5_9HELI</name>
<dbReference type="AlphaFoldDB" id="A0A0K2Y0L5"/>
<evidence type="ECO:0000313" key="2">
    <source>
        <dbReference type="Proteomes" id="UP000043437"/>
    </source>
</evidence>
<reference evidence="2" key="1">
    <citation type="submission" date="2014-12" db="EMBL/GenBank/DDBJ databases">
        <authorList>
            <person name="Jaenicke S."/>
        </authorList>
    </citation>
    <scope>NUCLEOTIDE SEQUENCE [LARGE SCALE GENOMIC DNA]</scope>
</reference>
<dbReference type="RefSeq" id="WP_264828282.1">
    <property type="nucleotide sequence ID" value="NZ_CDMG01000003.1"/>
</dbReference>